<feature type="binding site" evidence="8">
    <location>
        <position position="190"/>
    </location>
    <ligand>
        <name>ATP</name>
        <dbReference type="ChEBI" id="CHEBI:30616"/>
    </ligand>
</feature>
<accession>F2LV87</accession>
<proteinExistence type="inferred from homology"/>
<feature type="short sequence motif" description="'KMSKS' region" evidence="8">
    <location>
        <begin position="197"/>
        <end position="201"/>
    </location>
</feature>
<dbReference type="InterPro" id="IPR014729">
    <property type="entry name" value="Rossmann-like_a/b/a_fold"/>
</dbReference>
<evidence type="ECO:0000313" key="11">
    <source>
        <dbReference type="Proteomes" id="UP000008139"/>
    </source>
</evidence>
<dbReference type="Proteomes" id="UP000008139">
    <property type="component" value="Chromosome"/>
</dbReference>
<keyword evidence="2 8" id="KW-0436">Ligase</keyword>
<dbReference type="RefSeq" id="WP_013681712.1">
    <property type="nucleotide sequence ID" value="NC_015318.1"/>
</dbReference>
<dbReference type="AlphaFoldDB" id="F2LV87"/>
<dbReference type="InterPro" id="IPR024109">
    <property type="entry name" value="Trp-tRNA-ligase_bac-type"/>
</dbReference>
<gene>
    <name evidence="8" type="primary">trpS</name>
    <name evidence="10" type="ordered locus">Hipma_0701</name>
</gene>
<dbReference type="GO" id="GO:0004830">
    <property type="term" value="F:tryptophan-tRNA ligase activity"/>
    <property type="evidence" value="ECO:0007669"/>
    <property type="project" value="UniProtKB-UniRule"/>
</dbReference>
<evidence type="ECO:0000256" key="7">
    <source>
        <dbReference type="ARBA" id="ARBA00049929"/>
    </source>
</evidence>
<dbReference type="HOGENOM" id="CLU_029244_0_0_7"/>
<feature type="binding site" evidence="8">
    <location>
        <begin position="151"/>
        <end position="153"/>
    </location>
    <ligand>
        <name>ATP</name>
        <dbReference type="ChEBI" id="CHEBI:30616"/>
    </ligand>
</feature>
<dbReference type="Pfam" id="PF00579">
    <property type="entry name" value="tRNA-synt_1b"/>
    <property type="match status" value="1"/>
</dbReference>
<feature type="short sequence motif" description="'HIGH' region" evidence="8">
    <location>
        <begin position="11"/>
        <end position="19"/>
    </location>
</feature>
<dbReference type="EC" id="6.1.1.2" evidence="8"/>
<feature type="binding site" evidence="8">
    <location>
        <begin position="18"/>
        <end position="19"/>
    </location>
    <ligand>
        <name>ATP</name>
        <dbReference type="ChEBI" id="CHEBI:30616"/>
    </ligand>
</feature>
<dbReference type="NCBIfam" id="TIGR00233">
    <property type="entry name" value="trpS"/>
    <property type="match status" value="1"/>
</dbReference>
<evidence type="ECO:0000256" key="8">
    <source>
        <dbReference type="HAMAP-Rule" id="MF_00140"/>
    </source>
</evidence>
<evidence type="ECO:0000313" key="10">
    <source>
        <dbReference type="EMBL" id="AEA33671.1"/>
    </source>
</evidence>
<organism evidence="10 11">
    <name type="scientific">Hippea maritima (strain ATCC 700847 / DSM 10411 / MH2)</name>
    <dbReference type="NCBI Taxonomy" id="760142"/>
    <lineage>
        <taxon>Bacteria</taxon>
        <taxon>Pseudomonadati</taxon>
        <taxon>Campylobacterota</taxon>
        <taxon>Desulfurellia</taxon>
        <taxon>Desulfurellales</taxon>
        <taxon>Hippeaceae</taxon>
        <taxon>Hippea</taxon>
    </lineage>
</organism>
<dbReference type="InterPro" id="IPR002305">
    <property type="entry name" value="aa-tRNA-synth_Ic"/>
</dbReference>
<dbReference type="GO" id="GO:0006436">
    <property type="term" value="P:tryptophanyl-tRNA aminoacylation"/>
    <property type="evidence" value="ECO:0007669"/>
    <property type="project" value="UniProtKB-UniRule"/>
</dbReference>
<dbReference type="OrthoDB" id="9801042at2"/>
<dbReference type="Gene3D" id="1.10.240.10">
    <property type="entry name" value="Tyrosyl-Transfer RNA Synthetase"/>
    <property type="match status" value="1"/>
</dbReference>
<comment type="function">
    <text evidence="8">Catalyzes the attachment of tryptophan to tRNA(Trp).</text>
</comment>
<dbReference type="InterPro" id="IPR002306">
    <property type="entry name" value="Trp-tRNA-ligase"/>
</dbReference>
<comment type="similarity">
    <text evidence="1 8 9">Belongs to the class-I aminoacyl-tRNA synthetase family.</text>
</comment>
<evidence type="ECO:0000256" key="2">
    <source>
        <dbReference type="ARBA" id="ARBA00022598"/>
    </source>
</evidence>
<dbReference type="GO" id="GO:0005829">
    <property type="term" value="C:cytosol"/>
    <property type="evidence" value="ECO:0007669"/>
    <property type="project" value="TreeGrafter"/>
</dbReference>
<keyword evidence="5 8" id="KW-0648">Protein biosynthesis</keyword>
<evidence type="ECO:0000256" key="5">
    <source>
        <dbReference type="ARBA" id="ARBA00022917"/>
    </source>
</evidence>
<dbReference type="HAMAP" id="MF_00140_B">
    <property type="entry name" value="Trp_tRNA_synth_B"/>
    <property type="match status" value="1"/>
</dbReference>
<evidence type="ECO:0000256" key="3">
    <source>
        <dbReference type="ARBA" id="ARBA00022741"/>
    </source>
</evidence>
<dbReference type="PRINTS" id="PR01039">
    <property type="entry name" value="TRNASYNTHTRP"/>
</dbReference>
<comment type="subunit">
    <text evidence="8">Homodimer.</text>
</comment>
<feature type="binding site" evidence="8">
    <location>
        <position position="139"/>
    </location>
    <ligand>
        <name>L-tryptophan</name>
        <dbReference type="ChEBI" id="CHEBI:57912"/>
    </ligand>
</feature>
<dbReference type="FunCoup" id="F2LV87">
    <property type="interactions" value="392"/>
</dbReference>
<reference evidence="10 11" key="1">
    <citation type="journal article" date="2011" name="Stand. Genomic Sci.">
        <title>Complete genome sequence of the thermophilic sulfur-reducer Hippea maritima type strain (MH(2)).</title>
        <authorList>
            <person name="Huntemann M."/>
            <person name="Lu M."/>
            <person name="Nolan M."/>
            <person name="Lapidus A."/>
            <person name="Lucas S."/>
            <person name="Hammon N."/>
            <person name="Deshpande S."/>
            <person name="Cheng J.F."/>
            <person name="Tapia R."/>
            <person name="Han C."/>
            <person name="Goodwin L."/>
            <person name="Pitluck S."/>
            <person name="Liolios K."/>
            <person name="Pagani I."/>
            <person name="Ivanova N."/>
            <person name="Ovchinikova G."/>
            <person name="Pati A."/>
            <person name="Chen A."/>
            <person name="Palaniappan K."/>
            <person name="Land M."/>
            <person name="Hauser L."/>
            <person name="Jeffries C.D."/>
            <person name="Detter J.C."/>
            <person name="Brambilla E.M."/>
            <person name="Rohde M."/>
            <person name="Spring S."/>
            <person name="Goker M."/>
            <person name="Woyke T."/>
            <person name="Bristow J."/>
            <person name="Eisen J.A."/>
            <person name="Markowitz V."/>
            <person name="Hugenholtz P."/>
            <person name="Kyrpides N.C."/>
            <person name="Klenk H.P."/>
            <person name="Mavromatis K."/>
        </authorList>
    </citation>
    <scope>NUCLEOTIDE SEQUENCE [LARGE SCALE GENOMIC DNA]</scope>
    <source>
        <strain evidence="11">ATCC 700847 / DSM 10411 / MH2</strain>
    </source>
</reference>
<dbReference type="Gene3D" id="3.40.50.620">
    <property type="entry name" value="HUPs"/>
    <property type="match status" value="1"/>
</dbReference>
<dbReference type="GO" id="GO:0005524">
    <property type="term" value="F:ATP binding"/>
    <property type="evidence" value="ECO:0007669"/>
    <property type="project" value="UniProtKB-UniRule"/>
</dbReference>
<dbReference type="FunFam" id="1.10.240.10:FF:000005">
    <property type="entry name" value="Tryptophan--tRNA ligase"/>
    <property type="match status" value="1"/>
</dbReference>
<dbReference type="InterPro" id="IPR001412">
    <property type="entry name" value="aa-tRNA-synth_I_CS"/>
</dbReference>
<evidence type="ECO:0000256" key="4">
    <source>
        <dbReference type="ARBA" id="ARBA00022840"/>
    </source>
</evidence>
<dbReference type="InterPro" id="IPR050203">
    <property type="entry name" value="Trp-tRNA_synthetase"/>
</dbReference>
<dbReference type="PANTHER" id="PTHR43766">
    <property type="entry name" value="TRYPTOPHAN--TRNA LIGASE, MITOCHONDRIAL"/>
    <property type="match status" value="1"/>
</dbReference>
<name>F2LV87_HIPMA</name>
<evidence type="ECO:0000256" key="9">
    <source>
        <dbReference type="RuleBase" id="RU363036"/>
    </source>
</evidence>
<protein>
    <recommendedName>
        <fullName evidence="8">Tryptophan--tRNA ligase</fullName>
        <ecNumber evidence="8">6.1.1.2</ecNumber>
    </recommendedName>
    <alternativeName>
        <fullName evidence="8">Tryptophanyl-tRNA synthetase</fullName>
        <shortName evidence="8">TrpRS</shortName>
    </alternativeName>
</protein>
<keyword evidence="11" id="KW-1185">Reference proteome</keyword>
<feature type="binding site" evidence="8">
    <location>
        <begin position="10"/>
        <end position="12"/>
    </location>
    <ligand>
        <name>ATP</name>
        <dbReference type="ChEBI" id="CHEBI:30616"/>
    </ligand>
</feature>
<evidence type="ECO:0000256" key="1">
    <source>
        <dbReference type="ARBA" id="ARBA00005594"/>
    </source>
</evidence>
<reference evidence="11" key="2">
    <citation type="submission" date="2011-03" db="EMBL/GenBank/DDBJ databases">
        <title>The complete genome of Hippea maritima DSM 10411.</title>
        <authorList>
            <consortium name="US DOE Joint Genome Institute (JGI-PGF)"/>
            <person name="Lucas S."/>
            <person name="Copeland A."/>
            <person name="Lapidus A."/>
            <person name="Bruce D."/>
            <person name="Goodwin L."/>
            <person name="Pitluck S."/>
            <person name="Peters L."/>
            <person name="Kyrpides N."/>
            <person name="Mavromatis K."/>
            <person name="Pagani I."/>
            <person name="Ivanova N."/>
            <person name="Mikhailova N."/>
            <person name="Lu M."/>
            <person name="Detter J.C."/>
            <person name="Tapia R."/>
            <person name="Han C."/>
            <person name="Land M."/>
            <person name="Hauser L."/>
            <person name="Markowitz V."/>
            <person name="Cheng J.-F."/>
            <person name="Hugenholtz P."/>
            <person name="Woyke T."/>
            <person name="Wu D."/>
            <person name="Spring S."/>
            <person name="Schroeder M."/>
            <person name="Brambilla E."/>
            <person name="Klenk H.-P."/>
            <person name="Eisen J.A."/>
        </authorList>
    </citation>
    <scope>NUCLEOTIDE SEQUENCE [LARGE SCALE GENOMIC DNA]</scope>
    <source>
        <strain evidence="11">ATCC 700847 / DSM 10411 / MH2</strain>
    </source>
</reference>
<dbReference type="PANTHER" id="PTHR43766:SF1">
    <property type="entry name" value="TRYPTOPHAN--TRNA LIGASE, MITOCHONDRIAL"/>
    <property type="match status" value="1"/>
</dbReference>
<dbReference type="EMBL" id="CP002606">
    <property type="protein sequence ID" value="AEA33671.1"/>
    <property type="molecule type" value="Genomic_DNA"/>
</dbReference>
<dbReference type="SUPFAM" id="SSF52374">
    <property type="entry name" value="Nucleotidylyl transferase"/>
    <property type="match status" value="1"/>
</dbReference>
<dbReference type="STRING" id="760142.Hipma_0701"/>
<dbReference type="CDD" id="cd00806">
    <property type="entry name" value="TrpRS_core"/>
    <property type="match status" value="1"/>
</dbReference>
<dbReference type="PROSITE" id="PS00178">
    <property type="entry name" value="AA_TRNA_LIGASE_I"/>
    <property type="match status" value="1"/>
</dbReference>
<dbReference type="InParanoid" id="F2LV87"/>
<dbReference type="eggNOG" id="COG0180">
    <property type="taxonomic scope" value="Bacteria"/>
</dbReference>
<keyword evidence="6 8" id="KW-0030">Aminoacyl-tRNA synthetase</keyword>
<comment type="catalytic activity">
    <reaction evidence="7 8">
        <text>tRNA(Trp) + L-tryptophan + ATP = L-tryptophyl-tRNA(Trp) + AMP + diphosphate + H(+)</text>
        <dbReference type="Rhea" id="RHEA:24080"/>
        <dbReference type="Rhea" id="RHEA-COMP:9671"/>
        <dbReference type="Rhea" id="RHEA-COMP:9705"/>
        <dbReference type="ChEBI" id="CHEBI:15378"/>
        <dbReference type="ChEBI" id="CHEBI:30616"/>
        <dbReference type="ChEBI" id="CHEBI:33019"/>
        <dbReference type="ChEBI" id="CHEBI:57912"/>
        <dbReference type="ChEBI" id="CHEBI:78442"/>
        <dbReference type="ChEBI" id="CHEBI:78535"/>
        <dbReference type="ChEBI" id="CHEBI:456215"/>
        <dbReference type="EC" id="6.1.1.2"/>
    </reaction>
</comment>
<comment type="subcellular location">
    <subcellularLocation>
        <location evidence="8">Cytoplasm</location>
    </subcellularLocation>
</comment>
<keyword evidence="4 8" id="KW-0067">ATP-binding</keyword>
<keyword evidence="8" id="KW-0963">Cytoplasm</keyword>
<sequence>MRKTILSGMRPTGALHLGNLYGALKNWVRLQEDDSYERFYFVADWHALTTGFDASEDITENTLNMVIDWLAFGLDPDNNTIFVQSLVKEHAELFLLLSMITPVGWLERVPSYKDQIAQLGKAKTSNYGFLGYPVLMAADIIIYKAHLVPVGLDQVAHLEFARELVRHFNHLVKKDVFIEPQPLLTEVPKILGLDGRKMSKSYNNAIYLSDSEEETQKKIKVMFTDPRRKRKTDPGIAEECGVFMLHKIFTPKEKQEEIKLACSKAQIGCVECKKLLTKNVNEGLSEIRDKRNQLIKNKGKVKEILIEGSKKASRKAKETMEEVRDAIFSKARFG</sequence>
<evidence type="ECO:0000256" key="6">
    <source>
        <dbReference type="ARBA" id="ARBA00023146"/>
    </source>
</evidence>
<feature type="binding site" evidence="8">
    <location>
        <begin position="197"/>
        <end position="201"/>
    </location>
    <ligand>
        <name>ATP</name>
        <dbReference type="ChEBI" id="CHEBI:30616"/>
    </ligand>
</feature>
<keyword evidence="3 8" id="KW-0547">Nucleotide-binding</keyword>
<dbReference type="KEGG" id="hmr:Hipma_0701"/>